<protein>
    <recommendedName>
        <fullName evidence="4">Peptidase A2 domain-containing protein</fullName>
    </recommendedName>
</protein>
<gene>
    <name evidence="2" type="ORF">B5M09_013850</name>
</gene>
<dbReference type="AlphaFoldDB" id="A0A3R7YR49"/>
<feature type="compositionally biased region" description="Basic and acidic residues" evidence="1">
    <location>
        <begin position="107"/>
        <end position="118"/>
    </location>
</feature>
<feature type="region of interest" description="Disordered" evidence="1">
    <location>
        <begin position="1"/>
        <end position="26"/>
    </location>
</feature>
<evidence type="ECO:0008006" key="4">
    <source>
        <dbReference type="Google" id="ProtNLM"/>
    </source>
</evidence>
<feature type="compositionally biased region" description="Basic and acidic residues" evidence="1">
    <location>
        <begin position="155"/>
        <end position="166"/>
    </location>
</feature>
<evidence type="ECO:0000256" key="1">
    <source>
        <dbReference type="SAM" id="MobiDB-lite"/>
    </source>
</evidence>
<feature type="region of interest" description="Disordered" evidence="1">
    <location>
        <begin position="155"/>
        <end position="174"/>
    </location>
</feature>
<keyword evidence="3" id="KW-1185">Reference proteome</keyword>
<evidence type="ECO:0000313" key="2">
    <source>
        <dbReference type="EMBL" id="RQM10492.1"/>
    </source>
</evidence>
<accession>A0A3R7YR49</accession>
<dbReference type="EMBL" id="MZMZ02006140">
    <property type="protein sequence ID" value="RQM10492.1"/>
    <property type="molecule type" value="Genomic_DNA"/>
</dbReference>
<reference evidence="2" key="1">
    <citation type="submission" date="2018-07" db="EMBL/GenBank/DDBJ databases">
        <title>Annotation of Aphanomyces astaci genome assembly.</title>
        <authorList>
            <person name="Studholme D.J."/>
        </authorList>
    </citation>
    <scope>NUCLEOTIDE SEQUENCE [LARGE SCALE GENOMIC DNA]</scope>
    <source>
        <strain evidence="2">Pc</strain>
    </source>
</reference>
<evidence type="ECO:0000313" key="3">
    <source>
        <dbReference type="Proteomes" id="UP000284702"/>
    </source>
</evidence>
<sequence length="397" mass="42524">MDMGQSDVHLHNDPALPKNPTFKGPTKEERHVFMDAYNLYISQMNALTVIGIRPFIMPVRAFIDPATKQLLPNGTWERIPVTVEATCETRSTNDARVEDPAMTQGSEGKREAPATCSERTDQRLTECKSISHQIRECPGITPEVIKQLLRAHGSTFERGRSGEKEAPGAPGGRVAMEETDVPDAKRPELPTIVVGVLPAQASLLDSGADLLMASGGLFSALLAAGAPREYAPVELTLGLPVMQKLGYNEYTLLKNARWQDAVWDFGEQTITTPGVAMHRTLWMGALSDGIDDDEGMACATPEHGNAPDGDGPVRIVLEAKVAEASVAGMPIAAVEQLRDVFRLKFGRDPPVKVEPLMLLKEGVAGEVGTAALPSHPYGVIGKACPGAGRSGSGVPQH</sequence>
<dbReference type="VEuPathDB" id="FungiDB:H257_16271"/>
<feature type="region of interest" description="Disordered" evidence="1">
    <location>
        <begin position="98"/>
        <end position="118"/>
    </location>
</feature>
<name>A0A3R7YR49_APHAT</name>
<proteinExistence type="predicted"/>
<dbReference type="Proteomes" id="UP000284702">
    <property type="component" value="Unassembled WGS sequence"/>
</dbReference>
<comment type="caution">
    <text evidence="2">The sequence shown here is derived from an EMBL/GenBank/DDBJ whole genome shotgun (WGS) entry which is preliminary data.</text>
</comment>
<organism evidence="2 3">
    <name type="scientific">Aphanomyces astaci</name>
    <name type="common">Crayfish plague agent</name>
    <dbReference type="NCBI Taxonomy" id="112090"/>
    <lineage>
        <taxon>Eukaryota</taxon>
        <taxon>Sar</taxon>
        <taxon>Stramenopiles</taxon>
        <taxon>Oomycota</taxon>
        <taxon>Saprolegniomycetes</taxon>
        <taxon>Saprolegniales</taxon>
        <taxon>Verrucalvaceae</taxon>
        <taxon>Aphanomyces</taxon>
    </lineage>
</organism>